<feature type="compositionally biased region" description="Basic and acidic residues" evidence="1">
    <location>
        <begin position="1"/>
        <end position="20"/>
    </location>
</feature>
<accession>A0A381RIG4</accession>
<dbReference type="EMBL" id="UINC01001943">
    <property type="protein sequence ID" value="SUZ91034.1"/>
    <property type="molecule type" value="Genomic_DNA"/>
</dbReference>
<name>A0A381RIG4_9ZZZZ</name>
<dbReference type="AlphaFoldDB" id="A0A381RIG4"/>
<gene>
    <name evidence="2" type="ORF">METZ01_LOCUS43888</name>
</gene>
<evidence type="ECO:0000256" key="1">
    <source>
        <dbReference type="SAM" id="MobiDB-lite"/>
    </source>
</evidence>
<sequence length="160" mass="19401">MEKGFLLTEEEKKKKREELKRRLKHKIKSKQLGRVSRKQREQMIRHKTNNSHSSQNIMNCVANLQQDCKPYEKEKNKVQICKKFEKKHSFLQENYFHIYRQVCYGELKDLKLLQKMLTERDRWVNPNNDVSVEDSTKKIGEMLTKKYCPNLEEKLKNNKE</sequence>
<evidence type="ECO:0000313" key="2">
    <source>
        <dbReference type="EMBL" id="SUZ91034.1"/>
    </source>
</evidence>
<reference evidence="2" key="1">
    <citation type="submission" date="2018-05" db="EMBL/GenBank/DDBJ databases">
        <authorList>
            <person name="Lanie J.A."/>
            <person name="Ng W.-L."/>
            <person name="Kazmierczak K.M."/>
            <person name="Andrzejewski T.M."/>
            <person name="Davidsen T.M."/>
            <person name="Wayne K.J."/>
            <person name="Tettelin H."/>
            <person name="Glass J.I."/>
            <person name="Rusch D."/>
            <person name="Podicherti R."/>
            <person name="Tsui H.-C.T."/>
            <person name="Winkler M.E."/>
        </authorList>
    </citation>
    <scope>NUCLEOTIDE SEQUENCE</scope>
</reference>
<organism evidence="2">
    <name type="scientific">marine metagenome</name>
    <dbReference type="NCBI Taxonomy" id="408172"/>
    <lineage>
        <taxon>unclassified sequences</taxon>
        <taxon>metagenomes</taxon>
        <taxon>ecological metagenomes</taxon>
    </lineage>
</organism>
<proteinExistence type="predicted"/>
<feature type="region of interest" description="Disordered" evidence="1">
    <location>
        <begin position="1"/>
        <end position="21"/>
    </location>
</feature>
<protein>
    <submittedName>
        <fullName evidence="2">Uncharacterized protein</fullName>
    </submittedName>
</protein>